<proteinExistence type="predicted"/>
<name>A0A0W0YWF9_LEGSP</name>
<dbReference type="Proteomes" id="UP000054877">
    <property type="component" value="Unassembled WGS sequence"/>
</dbReference>
<evidence type="ECO:0000313" key="3">
    <source>
        <dbReference type="EMBL" id="KTD61226.1"/>
    </source>
</evidence>
<reference evidence="3 4" key="1">
    <citation type="submission" date="2015-11" db="EMBL/GenBank/DDBJ databases">
        <title>Genomic analysis of 38 Legionella species identifies large and diverse effector repertoires.</title>
        <authorList>
            <person name="Burstein D."/>
            <person name="Amaro F."/>
            <person name="Zusman T."/>
            <person name="Lifshitz Z."/>
            <person name="Cohen O."/>
            <person name="Gilbert J.A."/>
            <person name="Pupko T."/>
            <person name="Shuman H.A."/>
            <person name="Segal G."/>
        </authorList>
    </citation>
    <scope>NUCLEOTIDE SEQUENCE [LARGE SCALE GENOMIC DNA]</scope>
    <source>
        <strain evidence="3 4">Mt.St.Helens-9</strain>
    </source>
</reference>
<dbReference type="EMBL" id="LNYX01000034">
    <property type="protein sequence ID" value="KTD61226.1"/>
    <property type="molecule type" value="Genomic_DNA"/>
</dbReference>
<sequence>MPKLFTIKEWGAKGIKNTVIADEMSNVYKNSTIYERLDSLIALYEACAKQQPANEAVDELKRQTTAFIAMITNTRDVAGVIEQRKNLRELWPVFLPNTALRHLRPFKLASEEDGVQRKHLVKQRLLEHLLALKQKNLLKVNKEDKRQDELHGVTMLSDLEKEAFRIFPADGALWTLRQPSDEDSPLEIVPFDTGHCIAHGRDNGRAIFVLNPQGELFAGSTEEKRFHHSSFERGGFVAYGGTMEVEKGQLKYIDDYSGHYGPKIKQFFNLIKEFHARKLIQEDTIINYKFRESAGLKLGEESTYLNTRGFLGLPSLKKERGEIKASEVKSEDIDHFEILSNFLYDAVDEESSPSWRIFAVVMYEFLKDKSGISDKLDGYIDDVKGLLSELSIPTDFAEHNPEEYEKYLRIMNELITSNKTLERALGGTDWLPVNVDKGIQNQ</sequence>
<dbReference type="GO" id="GO:0005737">
    <property type="term" value="C:cytoplasm"/>
    <property type="evidence" value="ECO:0007669"/>
    <property type="project" value="UniProtKB-SubCell"/>
</dbReference>
<keyword evidence="4" id="KW-1185">Reference proteome</keyword>
<evidence type="ECO:0000313" key="4">
    <source>
        <dbReference type="Proteomes" id="UP000054877"/>
    </source>
</evidence>
<keyword evidence="2" id="KW-0963">Cytoplasm</keyword>
<dbReference type="RefSeq" id="WP_058484751.1">
    <property type="nucleotide sequence ID" value="NZ_CAAAII010000004.1"/>
</dbReference>
<protein>
    <submittedName>
        <fullName evidence="3">Uncharacterized protein</fullName>
    </submittedName>
</protein>
<dbReference type="InterPro" id="IPR044159">
    <property type="entry name" value="IQM"/>
</dbReference>
<dbReference type="AlphaFoldDB" id="A0A0W0YWF9"/>
<comment type="subcellular location">
    <subcellularLocation>
        <location evidence="1">Cytoplasm</location>
    </subcellularLocation>
</comment>
<dbReference type="OrthoDB" id="5650168at2"/>
<dbReference type="PANTHER" id="PTHR31250:SF27">
    <property type="entry name" value="IQ DOMAIN-CONTAINING PROTEIN IQM5"/>
    <property type="match status" value="1"/>
</dbReference>
<dbReference type="PANTHER" id="PTHR31250">
    <property type="entry name" value="IQ DOMAIN-CONTAINING PROTEIN IQM3"/>
    <property type="match status" value="1"/>
</dbReference>
<evidence type="ECO:0000256" key="2">
    <source>
        <dbReference type="ARBA" id="ARBA00022490"/>
    </source>
</evidence>
<gene>
    <name evidence="3" type="ORF">Lspi_2846</name>
</gene>
<organism evidence="3 4">
    <name type="scientific">Legionella spiritensis</name>
    <dbReference type="NCBI Taxonomy" id="452"/>
    <lineage>
        <taxon>Bacteria</taxon>
        <taxon>Pseudomonadati</taxon>
        <taxon>Pseudomonadota</taxon>
        <taxon>Gammaproteobacteria</taxon>
        <taxon>Legionellales</taxon>
        <taxon>Legionellaceae</taxon>
        <taxon>Legionella</taxon>
    </lineage>
</organism>
<accession>A0A0W0YWF9</accession>
<evidence type="ECO:0000256" key="1">
    <source>
        <dbReference type="ARBA" id="ARBA00004496"/>
    </source>
</evidence>
<dbReference type="STRING" id="452.Lspi_2846"/>
<comment type="caution">
    <text evidence="3">The sequence shown here is derived from an EMBL/GenBank/DDBJ whole genome shotgun (WGS) entry which is preliminary data.</text>
</comment>
<dbReference type="PATRIC" id="fig|452.5.peg.3148"/>